<organism evidence="2 3">
    <name type="scientific">Siminovitchia fortis</name>
    <dbReference type="NCBI Taxonomy" id="254758"/>
    <lineage>
        <taxon>Bacteria</taxon>
        <taxon>Bacillati</taxon>
        <taxon>Bacillota</taxon>
        <taxon>Bacilli</taxon>
        <taxon>Bacillales</taxon>
        <taxon>Bacillaceae</taxon>
        <taxon>Siminovitchia</taxon>
    </lineage>
</organism>
<dbReference type="InterPro" id="IPR058724">
    <property type="entry name" value="YhzF"/>
</dbReference>
<comment type="caution">
    <text evidence="2">The sequence shown here is derived from an EMBL/GenBank/DDBJ whole genome shotgun (WGS) entry which is preliminary data.</text>
</comment>
<dbReference type="Pfam" id="PF26302">
    <property type="entry name" value="YhzF"/>
    <property type="match status" value="1"/>
</dbReference>
<proteinExistence type="predicted"/>
<accession>A0A443J2D6</accession>
<evidence type="ECO:0000313" key="2">
    <source>
        <dbReference type="EMBL" id="RWR14589.1"/>
    </source>
</evidence>
<keyword evidence="1" id="KW-1133">Transmembrane helix</keyword>
<gene>
    <name evidence="2" type="ORF">D4N35_002065</name>
</gene>
<name>A0A443J2D6_9BACI</name>
<sequence>MNIIMIVFITLGILMLAAMFYNVILYQRPGIYPPKKILKARAASLGSIGGILFAAGVLFAIFFK</sequence>
<feature type="transmembrane region" description="Helical" evidence="1">
    <location>
        <begin position="45"/>
        <end position="63"/>
    </location>
</feature>
<dbReference type="RefSeq" id="WP_120069219.1">
    <property type="nucleotide sequence ID" value="NZ_CP126113.1"/>
</dbReference>
<dbReference type="Proteomes" id="UP000273811">
    <property type="component" value="Unassembled WGS sequence"/>
</dbReference>
<keyword evidence="1" id="KW-0812">Transmembrane</keyword>
<feature type="transmembrane region" description="Helical" evidence="1">
    <location>
        <begin position="6"/>
        <end position="24"/>
    </location>
</feature>
<keyword evidence="3" id="KW-1185">Reference proteome</keyword>
<dbReference type="AlphaFoldDB" id="A0A443J2D6"/>
<dbReference type="OrthoDB" id="2943327at2"/>
<protein>
    <submittedName>
        <fullName evidence="2">Uncharacterized protein</fullName>
    </submittedName>
</protein>
<evidence type="ECO:0000313" key="3">
    <source>
        <dbReference type="Proteomes" id="UP000273811"/>
    </source>
</evidence>
<evidence type="ECO:0000256" key="1">
    <source>
        <dbReference type="SAM" id="Phobius"/>
    </source>
</evidence>
<keyword evidence="1" id="KW-0472">Membrane</keyword>
<reference evidence="2" key="1">
    <citation type="submission" date="2018-12" db="EMBL/GenBank/DDBJ databases">
        <authorList>
            <person name="Sun L."/>
            <person name="Chen Z."/>
        </authorList>
    </citation>
    <scope>NUCLEOTIDE SEQUENCE [LARGE SCALE GENOMIC DNA]</scope>
    <source>
        <strain evidence="2">DSM 16012</strain>
    </source>
</reference>
<dbReference type="EMBL" id="QYTU02000002">
    <property type="protein sequence ID" value="RWR14589.1"/>
    <property type="molecule type" value="Genomic_DNA"/>
</dbReference>